<dbReference type="Pfam" id="PF12802">
    <property type="entry name" value="MarR_2"/>
    <property type="match status" value="1"/>
</dbReference>
<name>A0ABV9HKU9_9MICO</name>
<dbReference type="PANTHER" id="PTHR33164:SF107">
    <property type="entry name" value="TRANSCRIPTIONAL REGULATORY PROTEIN"/>
    <property type="match status" value="1"/>
</dbReference>
<comment type="caution">
    <text evidence="2">The sequence shown here is derived from an EMBL/GenBank/DDBJ whole genome shotgun (WGS) entry which is preliminary data.</text>
</comment>
<reference evidence="3" key="1">
    <citation type="journal article" date="2019" name="Int. J. Syst. Evol. Microbiol.">
        <title>The Global Catalogue of Microorganisms (GCM) 10K type strain sequencing project: providing services to taxonomists for standard genome sequencing and annotation.</title>
        <authorList>
            <consortium name="The Broad Institute Genomics Platform"/>
            <consortium name="The Broad Institute Genome Sequencing Center for Infectious Disease"/>
            <person name="Wu L."/>
            <person name="Ma J."/>
        </authorList>
    </citation>
    <scope>NUCLEOTIDE SEQUENCE [LARGE SCALE GENOMIC DNA]</scope>
    <source>
        <strain evidence="3">CCUG 42722</strain>
    </source>
</reference>
<dbReference type="Proteomes" id="UP001596011">
    <property type="component" value="Unassembled WGS sequence"/>
</dbReference>
<feature type="domain" description="HTH marR-type" evidence="1">
    <location>
        <begin position="8"/>
        <end position="140"/>
    </location>
</feature>
<organism evidence="2 3">
    <name type="scientific">Promicromonospora alba</name>
    <dbReference type="NCBI Taxonomy" id="1616110"/>
    <lineage>
        <taxon>Bacteria</taxon>
        <taxon>Bacillati</taxon>
        <taxon>Actinomycetota</taxon>
        <taxon>Actinomycetes</taxon>
        <taxon>Micrococcales</taxon>
        <taxon>Promicromonosporaceae</taxon>
        <taxon>Promicromonospora</taxon>
    </lineage>
</organism>
<dbReference type="InterPro" id="IPR011991">
    <property type="entry name" value="ArsR-like_HTH"/>
</dbReference>
<dbReference type="InterPro" id="IPR000835">
    <property type="entry name" value="HTH_MarR-typ"/>
</dbReference>
<evidence type="ECO:0000313" key="3">
    <source>
        <dbReference type="Proteomes" id="UP001596011"/>
    </source>
</evidence>
<dbReference type="EMBL" id="JBHSFI010000006">
    <property type="protein sequence ID" value="MFC4630772.1"/>
    <property type="molecule type" value="Genomic_DNA"/>
</dbReference>
<gene>
    <name evidence="2" type="ORF">ACFO6V_21175</name>
</gene>
<keyword evidence="3" id="KW-1185">Reference proteome</keyword>
<proteinExistence type="predicted"/>
<dbReference type="SMART" id="SM00347">
    <property type="entry name" value="HTH_MARR"/>
    <property type="match status" value="1"/>
</dbReference>
<sequence>MTATGGRRPRLVLQLFSAERSVRRWIDARAGRGNVGAAGAGVLFHLAKNDRAPVGEIARQLNSSVSGVSGLIDRLAKAGLVIKEADPDDRRGVRVGITEDGRTSAAEAADVLAELNQRLTSGFSPEELGTVGRWLDHVQQLGQGDDTGPRDGRR</sequence>
<dbReference type="Gene3D" id="1.10.10.10">
    <property type="entry name" value="Winged helix-like DNA-binding domain superfamily/Winged helix DNA-binding domain"/>
    <property type="match status" value="1"/>
</dbReference>
<dbReference type="SUPFAM" id="SSF46785">
    <property type="entry name" value="Winged helix' DNA-binding domain"/>
    <property type="match status" value="1"/>
</dbReference>
<dbReference type="PROSITE" id="PS50995">
    <property type="entry name" value="HTH_MARR_2"/>
    <property type="match status" value="1"/>
</dbReference>
<protein>
    <submittedName>
        <fullName evidence="2">MarR family winged helix-turn-helix transcriptional regulator</fullName>
    </submittedName>
</protein>
<evidence type="ECO:0000259" key="1">
    <source>
        <dbReference type="PROSITE" id="PS50995"/>
    </source>
</evidence>
<evidence type="ECO:0000313" key="2">
    <source>
        <dbReference type="EMBL" id="MFC4630772.1"/>
    </source>
</evidence>
<dbReference type="InterPro" id="IPR039422">
    <property type="entry name" value="MarR/SlyA-like"/>
</dbReference>
<dbReference type="CDD" id="cd00090">
    <property type="entry name" value="HTH_ARSR"/>
    <property type="match status" value="1"/>
</dbReference>
<dbReference type="InterPro" id="IPR036390">
    <property type="entry name" value="WH_DNA-bd_sf"/>
</dbReference>
<dbReference type="PANTHER" id="PTHR33164">
    <property type="entry name" value="TRANSCRIPTIONAL REGULATOR, MARR FAMILY"/>
    <property type="match status" value="1"/>
</dbReference>
<dbReference type="RefSeq" id="WP_377138967.1">
    <property type="nucleotide sequence ID" value="NZ_JBHSFI010000006.1"/>
</dbReference>
<accession>A0ABV9HKU9</accession>
<dbReference type="InterPro" id="IPR036388">
    <property type="entry name" value="WH-like_DNA-bd_sf"/>
</dbReference>